<proteinExistence type="inferred from homology"/>
<keyword evidence="4" id="KW-0949">S-adenosyl-L-methionine</keyword>
<dbReference type="PROSITE" id="PS51682">
    <property type="entry name" value="SAM_OMT_I"/>
    <property type="match status" value="1"/>
</dbReference>
<dbReference type="EMBL" id="CAJNDS010002313">
    <property type="protein sequence ID" value="CAE7426254.1"/>
    <property type="molecule type" value="Genomic_DNA"/>
</dbReference>
<dbReference type="PANTHER" id="PTHR43836">
    <property type="entry name" value="CATECHOL O-METHYLTRANSFERASE 1-RELATED"/>
    <property type="match status" value="1"/>
</dbReference>
<keyword evidence="6 10" id="KW-0863">Zinc-finger</keyword>
<dbReference type="InterPro" id="IPR002935">
    <property type="entry name" value="SAM_O-MeTrfase"/>
</dbReference>
<feature type="zinc finger region" description="C3H1-type" evidence="10">
    <location>
        <begin position="52"/>
        <end position="80"/>
    </location>
</feature>
<evidence type="ECO:0000256" key="11">
    <source>
        <dbReference type="SAM" id="MobiDB-lite"/>
    </source>
</evidence>
<keyword evidence="8" id="KW-0128">Catecholamine metabolism</keyword>
<keyword evidence="3" id="KW-0808">Transferase</keyword>
<dbReference type="AlphaFoldDB" id="A0A812R8R1"/>
<dbReference type="InterPro" id="IPR058917">
    <property type="entry name" value="RESC6_dom"/>
</dbReference>
<dbReference type="InterPro" id="IPR036855">
    <property type="entry name" value="Znf_CCCH_sf"/>
</dbReference>
<feature type="region of interest" description="Disordered" evidence="11">
    <location>
        <begin position="292"/>
        <end position="311"/>
    </location>
</feature>
<keyword evidence="7 10" id="KW-0862">Zinc</keyword>
<evidence type="ECO:0000256" key="3">
    <source>
        <dbReference type="ARBA" id="ARBA00022679"/>
    </source>
</evidence>
<evidence type="ECO:0000256" key="9">
    <source>
        <dbReference type="ARBA" id="ARBA00023453"/>
    </source>
</evidence>
<evidence type="ECO:0000256" key="10">
    <source>
        <dbReference type="PROSITE-ProRule" id="PRU00723"/>
    </source>
</evidence>
<evidence type="ECO:0000256" key="8">
    <source>
        <dbReference type="ARBA" id="ARBA00022939"/>
    </source>
</evidence>
<dbReference type="Pfam" id="PF25512">
    <property type="entry name" value="zf-CCCH_AtC3H23"/>
    <property type="match status" value="1"/>
</dbReference>
<dbReference type="InterPro" id="IPR029063">
    <property type="entry name" value="SAM-dependent_MTases_sf"/>
</dbReference>
<sequence>MEDQYVVETDEQLAAEFHQALGEEWQMPVGQMMPWMMPPAWSGSSYSRGVPQQKQRYCATYPNIARCRHGVSCSFAHSRAEVTAPLLTPEEEAAAPEALTVEFFTEKFKTMWCPIGAQHDWQACMYAHTYQDVRRPPSIGYGHQLCPYWNKKETSLAYSQRCPLGPRCPFAHGAKEQLYHPNYFRTLVCRDLQRRRCPRAHLCAFFHREGDRRKIKNDPVDYSQPLSREAVPVQWLQSFLSPPRFQEVPAGGQWYSPEELSSFEVPLNPDPPASAAGSSGLSFYGKGPQLARFSPPERPIRPPRERPERPERMVDDLAEQVQAGRNVYVMPKRPPRANECYALDKDLAAAATTGEAFDIAQQSADVMDAPNWANLFYALAHFKKKGVRTVTFATLRTDPRWSKSCQKLRPCLADLTARDAANVIWSLATLDAKQEALFLETADALCNSGKLAVCDPVSIAKTAWALTSIPNRDRRLDLFAKLAVPVVLRADTFPLGSLTMICYAFAKADFREGDAYEALSAALTCHMDEQLRPIDVCNVVWSFCTVGYRDDELFSKICEMYLVKEAVVCEFNPQDLTNTTWGFCKVGFVHGPAMDVLARVSYDQRNSFEPIHFANLLYSFAMLRMHGPEGVLQAIADTASERIQKFDGGNLAIASWALATLGMGNHPLLDLALDRAARPELCATLGSRALSMMTLACFRTQRPEKLDRLLDATRTAGLGIGASGYSAAVMAAEQSSDYTREIRILEAMAAEAEDSRMRTAVANSLALRLWKRGLCQEAFAVLRSLHNSQPRRWSVVSSALVARLGAECGALEEAAEILSSTGGFDSQEWEAPVTSGIHPMAATRQNEGSHAYTREFMTLHAVLCGAPPGDPDASMAAIERFAESRSLWLKITAWEKGIVVHEVARLWKPRLSVEIGAYVGYSAMNIARTVRHHGGKVASLEVDPLHVTLVRNMIEYAGLSETVDVWTGYSYDSIPHLLEKYGPRSVDLVFMDQKGTRFHSDLALMEELNLLSDRAIILADNVLKPGAPLYIWHLAKGSYHHCTAVSVREFLLQSEDWMVMAFRDASRGPAPTPPPSLHRLAFESDNFRKRSMFDGVAPSKSDWWKFSQGFVNGLAQCGCKPEIVGLHGRENPKITAADVARIFETAGVLGEPSSSGT</sequence>
<evidence type="ECO:0000313" key="14">
    <source>
        <dbReference type="Proteomes" id="UP000604046"/>
    </source>
</evidence>
<dbReference type="SMART" id="SM00356">
    <property type="entry name" value="ZnF_C3H1"/>
    <property type="match status" value="3"/>
</dbReference>
<dbReference type="PANTHER" id="PTHR43836:SF2">
    <property type="entry name" value="CATECHOL O-METHYLTRANSFERASE 1-RELATED"/>
    <property type="match status" value="1"/>
</dbReference>
<evidence type="ECO:0000259" key="12">
    <source>
        <dbReference type="PROSITE" id="PS50103"/>
    </source>
</evidence>
<dbReference type="GO" id="GO:0008270">
    <property type="term" value="F:zinc ion binding"/>
    <property type="evidence" value="ECO:0007669"/>
    <property type="project" value="UniProtKB-KW"/>
</dbReference>
<dbReference type="SUPFAM" id="SSF53335">
    <property type="entry name" value="S-adenosyl-L-methionine-dependent methyltransferases"/>
    <property type="match status" value="1"/>
</dbReference>
<feature type="domain" description="C3H1-type" evidence="12">
    <location>
        <begin position="140"/>
        <end position="175"/>
    </location>
</feature>
<feature type="domain" description="C3H1-type" evidence="12">
    <location>
        <begin position="52"/>
        <end position="80"/>
    </location>
</feature>
<dbReference type="SUPFAM" id="SSF90229">
    <property type="entry name" value="CCCH zinc finger"/>
    <property type="match status" value="1"/>
</dbReference>
<dbReference type="Gene3D" id="3.40.50.150">
    <property type="entry name" value="Vaccinia Virus protein VP39"/>
    <property type="match status" value="1"/>
</dbReference>
<dbReference type="GO" id="GO:0016206">
    <property type="term" value="F:catechol O-methyltransferase activity"/>
    <property type="evidence" value="ECO:0007669"/>
    <property type="project" value="UniProtKB-EC"/>
</dbReference>
<keyword evidence="5 10" id="KW-0479">Metal-binding</keyword>
<dbReference type="InterPro" id="IPR000571">
    <property type="entry name" value="Znf_CCCH"/>
</dbReference>
<comment type="caution">
    <text evidence="13">The sequence shown here is derived from an EMBL/GenBank/DDBJ whole genome shotgun (WGS) entry which is preliminary data.</text>
</comment>
<dbReference type="InterPro" id="IPR057444">
    <property type="entry name" value="Znf-CCCH_AtC3H23-like"/>
</dbReference>
<reference evidence="13" key="1">
    <citation type="submission" date="2021-02" db="EMBL/GenBank/DDBJ databases">
        <authorList>
            <person name="Dougan E. K."/>
            <person name="Rhodes N."/>
            <person name="Thang M."/>
            <person name="Chan C."/>
        </authorList>
    </citation>
    <scope>NUCLEOTIDE SEQUENCE</scope>
</reference>
<evidence type="ECO:0000256" key="7">
    <source>
        <dbReference type="ARBA" id="ARBA00022833"/>
    </source>
</evidence>
<gene>
    <name evidence="13" type="primary">Comt</name>
    <name evidence="13" type="ORF">SNAT2548_LOCUS23195</name>
</gene>
<dbReference type="PROSITE" id="PS50103">
    <property type="entry name" value="ZF_C3H1"/>
    <property type="match status" value="2"/>
</dbReference>
<dbReference type="Gene3D" id="3.30.1370.210">
    <property type="match status" value="1"/>
</dbReference>
<evidence type="ECO:0000256" key="2">
    <source>
        <dbReference type="ARBA" id="ARBA00022603"/>
    </source>
</evidence>
<name>A0A812R8R1_9DINO</name>
<accession>A0A812R8R1</accession>
<dbReference type="Proteomes" id="UP000604046">
    <property type="component" value="Unassembled WGS sequence"/>
</dbReference>
<dbReference type="GO" id="GO:0032259">
    <property type="term" value="P:methylation"/>
    <property type="evidence" value="ECO:0007669"/>
    <property type="project" value="UniProtKB-KW"/>
</dbReference>
<dbReference type="GO" id="GO:0006584">
    <property type="term" value="P:catecholamine metabolic process"/>
    <property type="evidence" value="ECO:0007669"/>
    <property type="project" value="UniProtKB-KW"/>
</dbReference>
<keyword evidence="14" id="KW-1185">Reference proteome</keyword>
<dbReference type="Pfam" id="PF13578">
    <property type="entry name" value="Methyltransf_24"/>
    <property type="match status" value="1"/>
</dbReference>
<protein>
    <recommendedName>
        <fullName evidence="1">catechol O-methyltransferase</fullName>
        <ecNumber evidence="1">2.1.1.6</ecNumber>
    </recommendedName>
</protein>
<dbReference type="EC" id="2.1.1.6" evidence="1"/>
<evidence type="ECO:0000313" key="13">
    <source>
        <dbReference type="EMBL" id="CAE7426254.1"/>
    </source>
</evidence>
<dbReference type="OrthoDB" id="186626at2759"/>
<organism evidence="13 14">
    <name type="scientific">Symbiodinium natans</name>
    <dbReference type="NCBI Taxonomy" id="878477"/>
    <lineage>
        <taxon>Eukaryota</taxon>
        <taxon>Sar</taxon>
        <taxon>Alveolata</taxon>
        <taxon>Dinophyceae</taxon>
        <taxon>Suessiales</taxon>
        <taxon>Symbiodiniaceae</taxon>
        <taxon>Symbiodinium</taxon>
    </lineage>
</organism>
<dbReference type="Pfam" id="PF26188">
    <property type="entry name" value="RESC6"/>
    <property type="match status" value="1"/>
</dbReference>
<evidence type="ECO:0000256" key="1">
    <source>
        <dbReference type="ARBA" id="ARBA00012880"/>
    </source>
</evidence>
<evidence type="ECO:0000256" key="4">
    <source>
        <dbReference type="ARBA" id="ARBA00022691"/>
    </source>
</evidence>
<evidence type="ECO:0000256" key="5">
    <source>
        <dbReference type="ARBA" id="ARBA00022723"/>
    </source>
</evidence>
<feature type="compositionally biased region" description="Basic and acidic residues" evidence="11">
    <location>
        <begin position="298"/>
        <end position="311"/>
    </location>
</feature>
<evidence type="ECO:0000256" key="6">
    <source>
        <dbReference type="ARBA" id="ARBA00022771"/>
    </source>
</evidence>
<comment type="similarity">
    <text evidence="9">Belongs to the class I-like SAM-binding methyltransferase superfamily. Cation-dependent O-methyltransferase family.</text>
</comment>
<feature type="zinc finger region" description="C3H1-type" evidence="10">
    <location>
        <begin position="140"/>
        <end position="175"/>
    </location>
</feature>
<keyword evidence="2" id="KW-0489">Methyltransferase</keyword>